<dbReference type="Proteomes" id="UP000045842">
    <property type="component" value="Unassembled WGS sequence"/>
</dbReference>
<dbReference type="EMBL" id="CNFT01001625">
    <property type="protein sequence ID" value="CKT47355.1"/>
    <property type="molecule type" value="Genomic_DNA"/>
</dbReference>
<dbReference type="EMBL" id="CFOE01000230">
    <property type="protein sequence ID" value="CFE39595.1"/>
    <property type="molecule type" value="Genomic_DNA"/>
</dbReference>
<accession>A0A0E8X998</accession>
<organism evidence="13 27">
    <name type="scientific">Mycobacterium tuberculosis</name>
    <dbReference type="NCBI Taxonomy" id="1773"/>
    <lineage>
        <taxon>Bacteria</taxon>
        <taxon>Bacillati</taxon>
        <taxon>Actinomycetota</taxon>
        <taxon>Actinomycetes</taxon>
        <taxon>Mycobacteriales</taxon>
        <taxon>Mycobacteriaceae</taxon>
        <taxon>Mycobacterium</taxon>
        <taxon>Mycobacterium tuberculosis complex</taxon>
    </lineage>
</organism>
<dbReference type="RefSeq" id="WP_003406990.1">
    <property type="nucleotide sequence ID" value="NZ_AP017901.1"/>
</dbReference>
<protein>
    <submittedName>
        <fullName evidence="13">Uncharacterized protein</fullName>
    </submittedName>
</protein>
<dbReference type="EMBL" id="CNGE01000032">
    <property type="protein sequence ID" value="CKR65801.1"/>
    <property type="molecule type" value="Genomic_DNA"/>
</dbReference>
<dbReference type="EMBL" id="CGCX01000005">
    <property type="protein sequence ID" value="CFR64335.1"/>
    <property type="molecule type" value="Genomic_DNA"/>
</dbReference>
<evidence type="ECO:0000313" key="11">
    <source>
        <dbReference type="EMBL" id="COW37081.1"/>
    </source>
</evidence>
<evidence type="ECO:0000313" key="6">
    <source>
        <dbReference type="EMBL" id="CKT47355.1"/>
    </source>
</evidence>
<evidence type="ECO:0000313" key="8">
    <source>
        <dbReference type="EMBL" id="CNU11837.1"/>
    </source>
</evidence>
<reference evidence="13 27" key="5">
    <citation type="submission" date="2017-02" db="EMBL/GenBank/DDBJ databases">
        <title>Protein polymorphisms may explain contrasting epidemiological fitness of two variants of a multidrug-resistant Mycobacterium tuberculosis strain.</title>
        <authorList>
            <person name="Bigi M.M."/>
            <person name="Lopez B."/>
            <person name="Blanco F.C."/>
            <person name="Sasiain M.C."/>
            <person name="De La Barrera S."/>
            <person name="Ritacco V."/>
            <person name="Bigi F."/>
            <person name="Soria M.A."/>
        </authorList>
    </citation>
    <scope>NUCLEOTIDE SEQUENCE [LARGE SCALE GENOMIC DNA]</scope>
    <source>
        <strain evidence="13 27">6548</strain>
    </source>
</reference>
<evidence type="ECO:0000313" key="13">
    <source>
        <dbReference type="EMBL" id="OMH59275.1"/>
    </source>
</evidence>
<evidence type="ECO:0000313" key="24">
    <source>
        <dbReference type="Proteomes" id="UP000049023"/>
    </source>
</evidence>
<evidence type="ECO:0000313" key="28">
    <source>
        <dbReference type="Proteomes" id="UP000300237"/>
    </source>
</evidence>
<dbReference type="EMBL" id="LR027516">
    <property type="protein sequence ID" value="VCU49621.1"/>
    <property type="molecule type" value="Genomic_DNA"/>
</dbReference>
<evidence type="ECO:0000313" key="7">
    <source>
        <dbReference type="EMBL" id="CLW86396.1"/>
    </source>
</evidence>
<dbReference type="EMBL" id="CSAD01000231">
    <property type="protein sequence ID" value="COV47144.1"/>
    <property type="molecule type" value="Genomic_DNA"/>
</dbReference>
<dbReference type="Proteomes" id="UP000050164">
    <property type="component" value="Unassembled WGS sequence"/>
</dbReference>
<dbReference type="Proteomes" id="UP000039217">
    <property type="component" value="Unassembled WGS sequence"/>
</dbReference>
<dbReference type="Proteomes" id="UP000048289">
    <property type="component" value="Unassembled WGS sequence"/>
</dbReference>
<evidence type="ECO:0000313" key="27">
    <source>
        <dbReference type="Proteomes" id="UP000189452"/>
    </source>
</evidence>
<evidence type="ECO:0000313" key="26">
    <source>
        <dbReference type="Proteomes" id="UP000050164"/>
    </source>
</evidence>
<name>A0A0E8X998_MYCTX</name>
<dbReference type="Proteomes" id="UP000189452">
    <property type="component" value="Chromosome"/>
</dbReference>
<evidence type="ECO:0000313" key="2">
    <source>
        <dbReference type="EMBL" id="CFE48295.1"/>
    </source>
</evidence>
<dbReference type="Proteomes" id="UP000038802">
    <property type="component" value="Unassembled WGS sequence"/>
</dbReference>
<dbReference type="Proteomes" id="UP000046680">
    <property type="component" value="Unassembled WGS sequence"/>
</dbReference>
<dbReference type="EMBL" id="CSAJ01000021">
    <property type="protein sequence ID" value="COV48223.1"/>
    <property type="molecule type" value="Genomic_DNA"/>
</dbReference>
<evidence type="ECO:0000313" key="4">
    <source>
        <dbReference type="EMBL" id="CKR29237.1"/>
    </source>
</evidence>
<evidence type="ECO:0000313" key="12">
    <source>
        <dbReference type="EMBL" id="COZ74906.1"/>
    </source>
</evidence>
<reference evidence="11" key="1">
    <citation type="submission" date="2015-03" db="EMBL/GenBank/DDBJ databases">
        <authorList>
            <person name="Murphy D."/>
        </authorList>
    </citation>
    <scope>NUCLEOTIDE SEQUENCE [LARGE SCALE GENOMIC DNA]</scope>
    <source>
        <strain evidence="11">K00500041</strain>
    </source>
</reference>
<dbReference type="Proteomes" id="UP000050139">
    <property type="component" value="Unassembled WGS sequence"/>
</dbReference>
<dbReference type="EMBL" id="CFOH01000118">
    <property type="protein sequence ID" value="CFE48295.1"/>
    <property type="molecule type" value="Genomic_DNA"/>
</dbReference>
<evidence type="ECO:0000313" key="17">
    <source>
        <dbReference type="Proteomes" id="UP000039217"/>
    </source>
</evidence>
<reference evidence="15 16" key="3">
    <citation type="submission" date="2015-03" db="EMBL/GenBank/DDBJ databases">
        <authorList>
            <consortium name="Pathogen Informatics"/>
        </authorList>
    </citation>
    <scope>NUCLEOTIDE SEQUENCE [LARGE SCALE GENOMIC DNA]</scope>
    <source>
        <strain evidence="5 23">Bir 172</strain>
        <strain evidence="6 26">Bir 185</strain>
        <strain evidence="4 24">Bir 187</strain>
        <strain evidence="3 20">C09601061</strain>
        <strain evidence="8 17">D00501624</strain>
        <strain evidence="9 19">G09801536</strain>
        <strain evidence="1 22">G09901357</strain>
        <strain evidence="2 21">H09601792</strain>
        <strain evidence="15">K00500041</strain>
        <strain evidence="10 18">M09401471</strain>
        <strain evidence="16">N09902308</strain>
    </source>
</reference>
<evidence type="ECO:0000313" key="18">
    <source>
        <dbReference type="Proteomes" id="UP000044938"/>
    </source>
</evidence>
<dbReference type="Proteomes" id="UP000046947">
    <property type="component" value="Unassembled WGS sequence"/>
</dbReference>
<evidence type="ECO:0000313" key="21">
    <source>
        <dbReference type="Proteomes" id="UP000046947"/>
    </source>
</evidence>
<dbReference type="EMBL" id="LWDQ01000001">
    <property type="protein sequence ID" value="OMH59275.1"/>
    <property type="molecule type" value="Genomic_DNA"/>
</dbReference>
<dbReference type="Proteomes" id="UP000048948">
    <property type="component" value="Unassembled WGS sequence"/>
</dbReference>
<evidence type="ECO:0000313" key="15">
    <source>
        <dbReference type="Proteomes" id="UP000038802"/>
    </source>
</evidence>
<evidence type="ECO:0000313" key="9">
    <source>
        <dbReference type="EMBL" id="COV47144.1"/>
    </source>
</evidence>
<evidence type="ECO:0000313" key="23">
    <source>
        <dbReference type="Proteomes" id="UP000048948"/>
    </source>
</evidence>
<dbReference type="Proteomes" id="UP000049023">
    <property type="component" value="Unassembled WGS sequence"/>
</dbReference>
<evidence type="ECO:0000313" key="14">
    <source>
        <dbReference type="EMBL" id="VCU49621.1"/>
    </source>
</evidence>
<sequence length="46" mass="4845">MTDFYALSLTIFASQDSRIYCDGSGQDDFGGVLRVATAVGEVPTGL</sequence>
<dbReference type="PATRIC" id="fig|1773.206.peg.699"/>
<evidence type="ECO:0000313" key="16">
    <source>
        <dbReference type="Proteomes" id="UP000039021"/>
    </source>
</evidence>
<evidence type="ECO:0000313" key="1">
    <source>
        <dbReference type="EMBL" id="CFE39595.1"/>
    </source>
</evidence>
<evidence type="ECO:0000313" key="22">
    <source>
        <dbReference type="Proteomes" id="UP000048289"/>
    </source>
</evidence>
<dbReference type="Proteomes" id="UP000044938">
    <property type="component" value="Unassembled WGS sequence"/>
</dbReference>
<dbReference type="AlphaFoldDB" id="A0A0E8X998"/>
<evidence type="ECO:0000313" key="19">
    <source>
        <dbReference type="Proteomes" id="UP000045842"/>
    </source>
</evidence>
<reference evidence="7 25" key="2">
    <citation type="submission" date="2015-03" db="EMBL/GenBank/DDBJ databases">
        <authorList>
            <consortium name="Pathogen Informatics"/>
            <person name="Murphy D."/>
        </authorList>
    </citation>
    <scope>NUCLEOTIDE SEQUENCE [LARGE SCALE GENOMIC DNA]</scope>
    <source>
        <strain evidence="7 25">0268S</strain>
        <strain evidence="12">N09902308</strain>
    </source>
</reference>
<dbReference type="EMBL" id="COPH01000033">
    <property type="protein sequence ID" value="CLW86396.1"/>
    <property type="molecule type" value="Genomic_DNA"/>
</dbReference>
<reference evidence="13 27" key="4">
    <citation type="submission" date="2016-04" db="EMBL/GenBank/DDBJ databases">
        <authorList>
            <person name="Bigi M."/>
            <person name="Bigi F."/>
            <person name="Soria M.A."/>
        </authorList>
    </citation>
    <scope>NUCLEOTIDE SEQUENCE [LARGE SCALE GENOMIC DNA]</scope>
    <source>
        <strain evidence="13 27">6548</strain>
    </source>
</reference>
<evidence type="ECO:0000313" key="3">
    <source>
        <dbReference type="EMBL" id="CFR64335.1"/>
    </source>
</evidence>
<dbReference type="EMBL" id="CNFU01000141">
    <property type="protein sequence ID" value="CKR29237.1"/>
    <property type="molecule type" value="Genomic_DNA"/>
</dbReference>
<dbReference type="Proteomes" id="UP000039021">
    <property type="component" value="Unassembled WGS sequence"/>
</dbReference>
<gene>
    <name evidence="13" type="ORF">A4S10_01440</name>
    <name evidence="14" type="ORF">DKC2_1448</name>
    <name evidence="3" type="ORF">ERS007657_00027</name>
    <name evidence="8" type="ORF">ERS007661_00097</name>
    <name evidence="9" type="ORF">ERS007679_01910</name>
    <name evidence="1" type="ORF">ERS007681_01977</name>
    <name evidence="2" type="ORF">ERS007688_01036</name>
    <name evidence="11" type="ORF">ERS007703_03515</name>
    <name evidence="10" type="ORF">ERS007720_00316</name>
    <name evidence="12" type="ORF">ERS007739_04092</name>
    <name evidence="5" type="ORF">ERS027646_00339</name>
    <name evidence="6" type="ORF">ERS027659_04459</name>
    <name evidence="4" type="ORF">ERS027661_00958</name>
    <name evidence="7" type="ORF">ERS094118_03480</name>
</gene>
<dbReference type="EMBL" id="CSAE01000484">
    <property type="protein sequence ID" value="COW37081.1"/>
    <property type="molecule type" value="Genomic_DNA"/>
</dbReference>
<proteinExistence type="predicted"/>
<dbReference type="EMBL" id="CQQC01000014">
    <property type="protein sequence ID" value="CNU11837.1"/>
    <property type="molecule type" value="Genomic_DNA"/>
</dbReference>
<evidence type="ECO:0000313" key="20">
    <source>
        <dbReference type="Proteomes" id="UP000046680"/>
    </source>
</evidence>
<evidence type="ECO:0000313" key="25">
    <source>
        <dbReference type="Proteomes" id="UP000050139"/>
    </source>
</evidence>
<evidence type="ECO:0000313" key="5">
    <source>
        <dbReference type="EMBL" id="CKR65801.1"/>
    </source>
</evidence>
<dbReference type="Proteomes" id="UP000300237">
    <property type="component" value="Chromosome"/>
</dbReference>
<dbReference type="EMBL" id="CSBK01002357">
    <property type="protein sequence ID" value="COZ74906.1"/>
    <property type="molecule type" value="Genomic_DNA"/>
</dbReference>
<evidence type="ECO:0000313" key="10">
    <source>
        <dbReference type="EMBL" id="COV48223.1"/>
    </source>
</evidence>
<reference evidence="14 28" key="6">
    <citation type="submission" date="2018-08" db="EMBL/GenBank/DDBJ databases">
        <authorList>
            <person name="Fokvardsen B D."/>
            <person name="Norman A."/>
        </authorList>
    </citation>
    <scope>NUCLEOTIDE SEQUENCE [LARGE SCALE GENOMIC DNA]</scope>
    <source>
        <strain evidence="14 28">DKC2</strain>
    </source>
</reference>